<dbReference type="Gene3D" id="3.60.21.10">
    <property type="match status" value="1"/>
</dbReference>
<dbReference type="SUPFAM" id="SSF56300">
    <property type="entry name" value="Metallo-dependent phosphatases"/>
    <property type="match status" value="1"/>
</dbReference>
<dbReference type="InterPro" id="IPR019079">
    <property type="entry name" value="Capsule_synth_CapA"/>
</dbReference>
<comment type="similarity">
    <text evidence="1">Belongs to the CapA family.</text>
</comment>
<gene>
    <name evidence="4" type="ORF">QYF49_05010</name>
</gene>
<feature type="region of interest" description="Disordered" evidence="2">
    <location>
        <begin position="31"/>
        <end position="58"/>
    </location>
</feature>
<name>A0ABT8E3B7_9BACL</name>
<evidence type="ECO:0000256" key="1">
    <source>
        <dbReference type="ARBA" id="ARBA00005662"/>
    </source>
</evidence>
<evidence type="ECO:0000259" key="3">
    <source>
        <dbReference type="SMART" id="SM00854"/>
    </source>
</evidence>
<reference evidence="4" key="1">
    <citation type="submission" date="2023-06" db="EMBL/GenBank/DDBJ databases">
        <title>Draft Genome Sequences of Representative Paenibacillus Polymyxa, Bacillus cereus, Fictibacillus sp., and Brevibacillus agri Strains Isolated from Amazonian Dark Earth.</title>
        <authorList>
            <person name="Pellegrinetti T.A."/>
            <person name="Cunha I.C.M."/>
            <person name="Chaves M.G."/>
            <person name="Freitas A.S."/>
            <person name="Silva A.V.R."/>
            <person name="Tsai S.M."/>
            <person name="Mendes L.W."/>
        </authorList>
    </citation>
    <scope>NUCLEOTIDE SEQUENCE</scope>
    <source>
        <strain evidence="4">CENA-BCM004</strain>
    </source>
</reference>
<organism evidence="4 5">
    <name type="scientific">Fictibacillus terranigra</name>
    <dbReference type="NCBI Taxonomy" id="3058424"/>
    <lineage>
        <taxon>Bacteria</taxon>
        <taxon>Bacillati</taxon>
        <taxon>Bacillota</taxon>
        <taxon>Bacilli</taxon>
        <taxon>Bacillales</taxon>
        <taxon>Fictibacillaceae</taxon>
        <taxon>Fictibacillus</taxon>
    </lineage>
</organism>
<dbReference type="PANTHER" id="PTHR33393:SF12">
    <property type="entry name" value="CAPSULE BIOSYNTHESIS PROTEIN CAPA"/>
    <property type="match status" value="1"/>
</dbReference>
<keyword evidence="5" id="KW-1185">Reference proteome</keyword>
<evidence type="ECO:0000313" key="4">
    <source>
        <dbReference type="EMBL" id="MDN4072388.1"/>
    </source>
</evidence>
<comment type="caution">
    <text evidence="4">The sequence shown here is derived from an EMBL/GenBank/DDBJ whole genome shotgun (WGS) entry which is preliminary data.</text>
</comment>
<protein>
    <submittedName>
        <fullName evidence="4">CapA family protein</fullName>
        <ecNumber evidence="4">3.1.-.-</ecNumber>
    </submittedName>
</protein>
<feature type="compositionally biased region" description="Basic and acidic residues" evidence="2">
    <location>
        <begin position="31"/>
        <end position="42"/>
    </location>
</feature>
<feature type="domain" description="Capsule synthesis protein CapA" evidence="3">
    <location>
        <begin position="62"/>
        <end position="308"/>
    </location>
</feature>
<evidence type="ECO:0000256" key="2">
    <source>
        <dbReference type="SAM" id="MobiDB-lite"/>
    </source>
</evidence>
<dbReference type="EC" id="3.1.-.-" evidence="4"/>
<dbReference type="PANTHER" id="PTHR33393">
    <property type="entry name" value="POLYGLUTAMINE SYNTHESIS ACCESSORY PROTEIN RV0574C-RELATED"/>
    <property type="match status" value="1"/>
</dbReference>
<dbReference type="CDD" id="cd07381">
    <property type="entry name" value="MPP_CapA"/>
    <property type="match status" value="1"/>
</dbReference>
<dbReference type="RefSeq" id="WP_290398506.1">
    <property type="nucleotide sequence ID" value="NZ_JAUHLN010000001.1"/>
</dbReference>
<keyword evidence="4" id="KW-0378">Hydrolase</keyword>
<dbReference type="InterPro" id="IPR029052">
    <property type="entry name" value="Metallo-depent_PP-like"/>
</dbReference>
<dbReference type="InterPro" id="IPR052169">
    <property type="entry name" value="CW_Biosynth-Accessory"/>
</dbReference>
<sequence>MKKITIISTICVVIMLLILIPVLRNKLTEESSHEPASSERQNKKAVNPPKKAQPKETVHTATIGAVGDILIHDRVYDKAKKRDGSYDFNPMLKEVKPYLENPDITVANQETMIGGEKIGLSSYPSFNSPQEVGDALKKSGVDLVTIANNHTLDRGEKAILSAINHWNEIGMPYTGAFQSSKDQKIIRILKRNEIIFSFLSYTYGTNGIPVPKDKPYLVNLINVENMKADLLKAKKIADVVVISLHFGNEYERMPNESQKELVQVAADSGADIIIGHHPHVLQPVSWIKKKNGERAFAAYSLGNFFSGQTGPYKNIGGMMDIRVKKIQKGNNVKIELENPSFLPTWVDRSWQVHPMKDVKTQQKQYREIKKHMNQYVPELQFSF</sequence>
<dbReference type="GO" id="GO:0016787">
    <property type="term" value="F:hydrolase activity"/>
    <property type="evidence" value="ECO:0007669"/>
    <property type="project" value="UniProtKB-KW"/>
</dbReference>
<dbReference type="Proteomes" id="UP001168694">
    <property type="component" value="Unassembled WGS sequence"/>
</dbReference>
<evidence type="ECO:0000313" key="5">
    <source>
        <dbReference type="Proteomes" id="UP001168694"/>
    </source>
</evidence>
<proteinExistence type="inferred from homology"/>
<accession>A0ABT8E3B7</accession>
<dbReference type="EMBL" id="JAUHLN010000001">
    <property type="protein sequence ID" value="MDN4072388.1"/>
    <property type="molecule type" value="Genomic_DNA"/>
</dbReference>
<dbReference type="Pfam" id="PF09587">
    <property type="entry name" value="PGA_cap"/>
    <property type="match status" value="1"/>
</dbReference>
<dbReference type="SMART" id="SM00854">
    <property type="entry name" value="PGA_cap"/>
    <property type="match status" value="1"/>
</dbReference>